<evidence type="ECO:0000313" key="1">
    <source>
        <dbReference type="EMBL" id="JAD84010.1"/>
    </source>
</evidence>
<proteinExistence type="predicted"/>
<organism evidence="1">
    <name type="scientific">Arundo donax</name>
    <name type="common">Giant reed</name>
    <name type="synonym">Donax arundinaceus</name>
    <dbReference type="NCBI Taxonomy" id="35708"/>
    <lineage>
        <taxon>Eukaryota</taxon>
        <taxon>Viridiplantae</taxon>
        <taxon>Streptophyta</taxon>
        <taxon>Embryophyta</taxon>
        <taxon>Tracheophyta</taxon>
        <taxon>Spermatophyta</taxon>
        <taxon>Magnoliopsida</taxon>
        <taxon>Liliopsida</taxon>
        <taxon>Poales</taxon>
        <taxon>Poaceae</taxon>
        <taxon>PACMAD clade</taxon>
        <taxon>Arundinoideae</taxon>
        <taxon>Arundineae</taxon>
        <taxon>Arundo</taxon>
    </lineage>
</organism>
<reference evidence="1" key="2">
    <citation type="journal article" date="2015" name="Data Brief">
        <title>Shoot transcriptome of the giant reed, Arundo donax.</title>
        <authorList>
            <person name="Barrero R.A."/>
            <person name="Guerrero F.D."/>
            <person name="Moolhuijzen P."/>
            <person name="Goolsby J.A."/>
            <person name="Tidwell J."/>
            <person name="Bellgard S.E."/>
            <person name="Bellgard M.I."/>
        </authorList>
    </citation>
    <scope>NUCLEOTIDE SEQUENCE</scope>
    <source>
        <tissue evidence="1">Shoot tissue taken approximately 20 cm above the soil surface</tissue>
    </source>
</reference>
<sequence length="54" mass="6176">MMGRPTHKQWPNYLERILVHHRSIAGPMPLGKNITIGCSTMCGIHESHMLFLSF</sequence>
<accession>A0A0A9DEC9</accession>
<name>A0A0A9DEC9_ARUDO</name>
<reference evidence="1" key="1">
    <citation type="submission" date="2014-09" db="EMBL/GenBank/DDBJ databases">
        <authorList>
            <person name="Magalhaes I.L.F."/>
            <person name="Oliveira U."/>
            <person name="Santos F.R."/>
            <person name="Vidigal T.H.D.A."/>
            <person name="Brescovit A.D."/>
            <person name="Santos A.J."/>
        </authorList>
    </citation>
    <scope>NUCLEOTIDE SEQUENCE</scope>
    <source>
        <tissue evidence="1">Shoot tissue taken approximately 20 cm above the soil surface</tissue>
    </source>
</reference>
<protein>
    <submittedName>
        <fullName evidence="1">Uncharacterized protein</fullName>
    </submittedName>
</protein>
<dbReference type="AlphaFoldDB" id="A0A0A9DEC9"/>
<dbReference type="EMBL" id="GBRH01213885">
    <property type="protein sequence ID" value="JAD84010.1"/>
    <property type="molecule type" value="Transcribed_RNA"/>
</dbReference>